<name>A0A8H9UXB2_CLOPF</name>
<sequence>MLYDIYIIGTGATGSNLIGNIAQYAISEDKISEIILIDGDIVEEKNYRNQKFTKKDLLKNKAMVLAERYSRLNIQVSYIDEYIKKADQLVNIINSSNKTPIVISCIDNNNGRIILDSVFRDSSIKSIIYIDTGNGDEEERFGQTVIGVKENGKILAPPIGEYFPQIFDGDKEPEKLKNLSCSVQMVEKPQCLTTNVLSATTVFLALVNIVTYNKINGKFFKFNAESLELKIVN</sequence>
<dbReference type="Gene3D" id="3.40.50.720">
    <property type="entry name" value="NAD(P)-binding Rossmann-like Domain"/>
    <property type="match status" value="1"/>
</dbReference>
<dbReference type="SUPFAM" id="SSF69572">
    <property type="entry name" value="Activating enzymes of the ubiquitin-like proteins"/>
    <property type="match status" value="1"/>
</dbReference>
<accession>A0A8H9UXB2</accession>
<dbReference type="InterPro" id="IPR000594">
    <property type="entry name" value="ThiF_NAD_FAD-bd"/>
</dbReference>
<proteinExistence type="predicted"/>
<evidence type="ECO:0000259" key="1">
    <source>
        <dbReference type="Pfam" id="PF00899"/>
    </source>
</evidence>
<reference evidence="2" key="2">
    <citation type="submission" date="2020-07" db="EMBL/GenBank/DDBJ databases">
        <authorList>
            <consortium name="NCBI Pathogen Detection Project"/>
        </authorList>
    </citation>
    <scope>NUCLEOTIDE SEQUENCE</scope>
    <source>
        <strain evidence="2">C8</strain>
    </source>
</reference>
<protein>
    <recommendedName>
        <fullName evidence="1">THIF-type NAD/FAD binding fold domain-containing protein</fullName>
    </recommendedName>
</protein>
<dbReference type="InterPro" id="IPR035985">
    <property type="entry name" value="Ubiquitin-activating_enz"/>
</dbReference>
<reference evidence="2" key="1">
    <citation type="journal article" date="2018" name="Genome Biol.">
        <title>SKESA: strategic k-mer extension for scrupulous assemblies.</title>
        <authorList>
            <person name="Souvorov A."/>
            <person name="Agarwala R."/>
            <person name="Lipman D.J."/>
        </authorList>
    </citation>
    <scope>NUCLEOTIDE SEQUENCE</scope>
    <source>
        <strain evidence="2">C8</strain>
    </source>
</reference>
<organism evidence="2">
    <name type="scientific">Clostridium perfringens</name>
    <dbReference type="NCBI Taxonomy" id="1502"/>
    <lineage>
        <taxon>Bacteria</taxon>
        <taxon>Bacillati</taxon>
        <taxon>Bacillota</taxon>
        <taxon>Clostridia</taxon>
        <taxon>Eubacteriales</taxon>
        <taxon>Clostridiaceae</taxon>
        <taxon>Clostridium</taxon>
    </lineage>
</organism>
<dbReference type="RefSeq" id="WP_173706031.1">
    <property type="nucleotide sequence ID" value="NZ_CP075935.1"/>
</dbReference>
<comment type="caution">
    <text evidence="2">The sequence shown here is derived from an EMBL/GenBank/DDBJ whole genome shotgun (WGS) entry which is preliminary data.</text>
</comment>
<feature type="domain" description="THIF-type NAD/FAD binding fold" evidence="1">
    <location>
        <begin position="5"/>
        <end position="227"/>
    </location>
</feature>
<dbReference type="AlphaFoldDB" id="A0A8H9UXB2"/>
<dbReference type="GO" id="GO:0008641">
    <property type="term" value="F:ubiquitin-like modifier activating enzyme activity"/>
    <property type="evidence" value="ECO:0007669"/>
    <property type="project" value="InterPro"/>
</dbReference>
<gene>
    <name evidence="2" type="ORF">I9080_002182</name>
</gene>
<dbReference type="Proteomes" id="UP000859547">
    <property type="component" value="Unassembled WGS sequence"/>
</dbReference>
<evidence type="ECO:0000313" key="2">
    <source>
        <dbReference type="EMBL" id="HAT4308371.1"/>
    </source>
</evidence>
<dbReference type="Pfam" id="PF00899">
    <property type="entry name" value="ThiF"/>
    <property type="match status" value="1"/>
</dbReference>
<dbReference type="EMBL" id="DACTCB010000011">
    <property type="protein sequence ID" value="HAT4308371.1"/>
    <property type="molecule type" value="Genomic_DNA"/>
</dbReference>